<dbReference type="InterPro" id="IPR020816">
    <property type="entry name" value="Histone-like_DNA-bd_CS"/>
</dbReference>
<organism evidence="5 6">
    <name type="scientific">Candidatus Lambdaproteobacteria bacterium RIFOXYD2_FULL_50_16</name>
    <dbReference type="NCBI Taxonomy" id="1817772"/>
    <lineage>
        <taxon>Bacteria</taxon>
        <taxon>Pseudomonadati</taxon>
        <taxon>Pseudomonadota</taxon>
        <taxon>Candidatus Lambdaproteobacteria</taxon>
    </lineage>
</organism>
<evidence type="ECO:0000256" key="2">
    <source>
        <dbReference type="ARBA" id="ARBA00023067"/>
    </source>
</evidence>
<dbReference type="PROSITE" id="PS00045">
    <property type="entry name" value="HISTONE_LIKE"/>
    <property type="match status" value="1"/>
</dbReference>
<dbReference type="Pfam" id="PF00216">
    <property type="entry name" value="Bac_DNA_binding"/>
    <property type="match status" value="1"/>
</dbReference>
<dbReference type="InterPro" id="IPR010992">
    <property type="entry name" value="IHF-like_DNA-bd_dom_sf"/>
</dbReference>
<dbReference type="Proteomes" id="UP000178449">
    <property type="component" value="Unassembled WGS sequence"/>
</dbReference>
<dbReference type="Gene3D" id="4.10.520.10">
    <property type="entry name" value="IHF-like DNA-binding proteins"/>
    <property type="match status" value="1"/>
</dbReference>
<keyword evidence="2" id="KW-0226">DNA condensation</keyword>
<dbReference type="InterPro" id="IPR000119">
    <property type="entry name" value="Hist_DNA-bd"/>
</dbReference>
<name>A0A1F6G5M8_9PROT</name>
<dbReference type="GO" id="GO:0030527">
    <property type="term" value="F:structural constituent of chromatin"/>
    <property type="evidence" value="ECO:0007669"/>
    <property type="project" value="InterPro"/>
</dbReference>
<dbReference type="EMBL" id="MFNE01000051">
    <property type="protein sequence ID" value="OGG93406.1"/>
    <property type="molecule type" value="Genomic_DNA"/>
</dbReference>
<comment type="similarity">
    <text evidence="1 4">Belongs to the bacterial histone-like protein family.</text>
</comment>
<evidence type="ECO:0000256" key="4">
    <source>
        <dbReference type="RuleBase" id="RU003939"/>
    </source>
</evidence>
<dbReference type="GO" id="GO:0003677">
    <property type="term" value="F:DNA binding"/>
    <property type="evidence" value="ECO:0007669"/>
    <property type="project" value="UniProtKB-KW"/>
</dbReference>
<sequence>MTKAELVAEAAAAAGTTKAATEKVLNAVLGSIQGALVAGKNVTLVGFGTFTTAGRQSREGRNPKTGAKIKIPKARVAKFRPGKKLRETVNKK</sequence>
<evidence type="ECO:0000313" key="6">
    <source>
        <dbReference type="Proteomes" id="UP000178449"/>
    </source>
</evidence>
<keyword evidence="3 5" id="KW-0238">DNA-binding</keyword>
<dbReference type="SMART" id="SM00411">
    <property type="entry name" value="BHL"/>
    <property type="match status" value="1"/>
</dbReference>
<accession>A0A1F6G5M8</accession>
<dbReference type="PANTHER" id="PTHR33175:SF3">
    <property type="entry name" value="DNA-BINDING PROTEIN HU-BETA"/>
    <property type="match status" value="1"/>
</dbReference>
<dbReference type="GO" id="GO:0005829">
    <property type="term" value="C:cytosol"/>
    <property type="evidence" value="ECO:0007669"/>
    <property type="project" value="TreeGrafter"/>
</dbReference>
<dbReference type="AlphaFoldDB" id="A0A1F6G5M8"/>
<dbReference type="SUPFAM" id="SSF47729">
    <property type="entry name" value="IHF-like DNA-binding proteins"/>
    <property type="match status" value="1"/>
</dbReference>
<reference evidence="5 6" key="1">
    <citation type="journal article" date="2016" name="Nat. Commun.">
        <title>Thousands of microbial genomes shed light on interconnected biogeochemical processes in an aquifer system.</title>
        <authorList>
            <person name="Anantharaman K."/>
            <person name="Brown C.T."/>
            <person name="Hug L.A."/>
            <person name="Sharon I."/>
            <person name="Castelle C.J."/>
            <person name="Probst A.J."/>
            <person name="Thomas B.C."/>
            <person name="Singh A."/>
            <person name="Wilkins M.J."/>
            <person name="Karaoz U."/>
            <person name="Brodie E.L."/>
            <person name="Williams K.H."/>
            <person name="Hubbard S.S."/>
            <person name="Banfield J.F."/>
        </authorList>
    </citation>
    <scope>NUCLEOTIDE SEQUENCE [LARGE SCALE GENOMIC DNA]</scope>
</reference>
<dbReference type="PANTHER" id="PTHR33175">
    <property type="entry name" value="DNA-BINDING PROTEIN HU"/>
    <property type="match status" value="1"/>
</dbReference>
<dbReference type="PRINTS" id="PR01727">
    <property type="entry name" value="DNABINDINGHU"/>
</dbReference>
<dbReference type="STRING" id="1817772.A2527_01650"/>
<comment type="caution">
    <text evidence="5">The sequence shown here is derived from an EMBL/GenBank/DDBJ whole genome shotgun (WGS) entry which is preliminary data.</text>
</comment>
<evidence type="ECO:0000256" key="3">
    <source>
        <dbReference type="ARBA" id="ARBA00023125"/>
    </source>
</evidence>
<evidence type="ECO:0000313" key="5">
    <source>
        <dbReference type="EMBL" id="OGG93406.1"/>
    </source>
</evidence>
<proteinExistence type="inferred from homology"/>
<evidence type="ECO:0000256" key="1">
    <source>
        <dbReference type="ARBA" id="ARBA00010529"/>
    </source>
</evidence>
<dbReference type="GO" id="GO:0030261">
    <property type="term" value="P:chromosome condensation"/>
    <property type="evidence" value="ECO:0007669"/>
    <property type="project" value="UniProtKB-KW"/>
</dbReference>
<gene>
    <name evidence="5" type="ORF">A2527_01650</name>
</gene>
<protein>
    <submittedName>
        <fullName evidence="5">DNA-binding protein</fullName>
    </submittedName>
</protein>
<dbReference type="CDD" id="cd13831">
    <property type="entry name" value="HU"/>
    <property type="match status" value="1"/>
</dbReference>